<reference evidence="2" key="2">
    <citation type="submission" date="2023-06" db="EMBL/GenBank/DDBJ databases">
        <authorList>
            <consortium name="Lawrence Berkeley National Laboratory"/>
            <person name="Haridas S."/>
            <person name="Hensen N."/>
            <person name="Bonometti L."/>
            <person name="Westerberg I."/>
            <person name="Brannstrom I.O."/>
            <person name="Guillou S."/>
            <person name="Cros-Aarteil S."/>
            <person name="Calhoun S."/>
            <person name="Kuo A."/>
            <person name="Mondo S."/>
            <person name="Pangilinan J."/>
            <person name="Riley R."/>
            <person name="Labutti K."/>
            <person name="Andreopoulos B."/>
            <person name="Lipzen A."/>
            <person name="Chen C."/>
            <person name="Yanf M."/>
            <person name="Daum C."/>
            <person name="Ng V."/>
            <person name="Clum A."/>
            <person name="Steindorff A."/>
            <person name="Ohm R."/>
            <person name="Martin F."/>
            <person name="Silar P."/>
            <person name="Natvig D."/>
            <person name="Lalanne C."/>
            <person name="Gautier V."/>
            <person name="Ament-Velasquez S.L."/>
            <person name="Kruys A."/>
            <person name="Hutchinson M.I."/>
            <person name="Powell A.J."/>
            <person name="Barry K."/>
            <person name="Miller A.N."/>
            <person name="Grigoriev I.V."/>
            <person name="Debuchy R."/>
            <person name="Gladieux P."/>
            <person name="Thoren M.H."/>
            <person name="Johannesson H."/>
        </authorList>
    </citation>
    <scope>NUCLEOTIDE SEQUENCE</scope>
    <source>
        <strain evidence="2">CBS 118394</strain>
    </source>
</reference>
<feature type="region of interest" description="Disordered" evidence="1">
    <location>
        <begin position="1"/>
        <end position="50"/>
    </location>
</feature>
<evidence type="ECO:0000313" key="2">
    <source>
        <dbReference type="EMBL" id="KAK3330942.1"/>
    </source>
</evidence>
<gene>
    <name evidence="2" type="ORF">B0H66DRAFT_545301</name>
</gene>
<feature type="compositionally biased region" description="Low complexity" evidence="1">
    <location>
        <begin position="216"/>
        <end position="229"/>
    </location>
</feature>
<dbReference type="Proteomes" id="UP001283341">
    <property type="component" value="Unassembled WGS sequence"/>
</dbReference>
<sequence>MDCGNNGAGSGNGNGNGNPTGNGNENSNGNGGAGSGMGGGAGAPCPSPAQMQGPFVETVIIVGSPSPEAIVPTTCPSTAAQPAHAVVTVVETVAPPPPFPPQPPAPAPFPPAPFPAAAAPASPLPMAPPLYGPPPATYLDVVGAAVNLNTPEATSFLTVTLYLPSAPQRDGPSGYGSSPSGPSPSGGVGGTAPGSGTPGTNPGDGSGGSAPGSGAGASASAAPGFSSSPRSTAAPAQVTGSLADRRGPSLSLLIISSLALGLLQAAIFLP</sequence>
<feature type="compositionally biased region" description="Low complexity" evidence="1">
    <location>
        <begin position="171"/>
        <end position="183"/>
    </location>
</feature>
<dbReference type="AlphaFoldDB" id="A0AAE0IU22"/>
<proteinExistence type="predicted"/>
<comment type="caution">
    <text evidence="2">The sequence shown here is derived from an EMBL/GenBank/DDBJ whole genome shotgun (WGS) entry which is preliminary data.</text>
</comment>
<evidence type="ECO:0000313" key="3">
    <source>
        <dbReference type="Proteomes" id="UP001283341"/>
    </source>
</evidence>
<protein>
    <submittedName>
        <fullName evidence="2">Uncharacterized protein</fullName>
    </submittedName>
</protein>
<feature type="compositionally biased region" description="Gly residues" evidence="1">
    <location>
        <begin position="29"/>
        <end position="42"/>
    </location>
</feature>
<keyword evidence="3" id="KW-1185">Reference proteome</keyword>
<feature type="compositionally biased region" description="Gly residues" evidence="1">
    <location>
        <begin position="184"/>
        <end position="215"/>
    </location>
</feature>
<name>A0AAE0IU22_9PEZI</name>
<dbReference type="EMBL" id="JAUEDM010000001">
    <property type="protein sequence ID" value="KAK3330942.1"/>
    <property type="molecule type" value="Genomic_DNA"/>
</dbReference>
<evidence type="ECO:0000256" key="1">
    <source>
        <dbReference type="SAM" id="MobiDB-lite"/>
    </source>
</evidence>
<organism evidence="2 3">
    <name type="scientific">Apodospora peruviana</name>
    <dbReference type="NCBI Taxonomy" id="516989"/>
    <lineage>
        <taxon>Eukaryota</taxon>
        <taxon>Fungi</taxon>
        <taxon>Dikarya</taxon>
        <taxon>Ascomycota</taxon>
        <taxon>Pezizomycotina</taxon>
        <taxon>Sordariomycetes</taxon>
        <taxon>Sordariomycetidae</taxon>
        <taxon>Sordariales</taxon>
        <taxon>Lasiosphaeriaceae</taxon>
        <taxon>Apodospora</taxon>
    </lineage>
</organism>
<feature type="region of interest" description="Disordered" evidence="1">
    <location>
        <begin position="168"/>
        <end position="243"/>
    </location>
</feature>
<accession>A0AAE0IU22</accession>
<reference evidence="2" key="1">
    <citation type="journal article" date="2023" name="Mol. Phylogenet. Evol.">
        <title>Genome-scale phylogeny and comparative genomics of the fungal order Sordariales.</title>
        <authorList>
            <person name="Hensen N."/>
            <person name="Bonometti L."/>
            <person name="Westerberg I."/>
            <person name="Brannstrom I.O."/>
            <person name="Guillou S."/>
            <person name="Cros-Aarteil S."/>
            <person name="Calhoun S."/>
            <person name="Haridas S."/>
            <person name="Kuo A."/>
            <person name="Mondo S."/>
            <person name="Pangilinan J."/>
            <person name="Riley R."/>
            <person name="LaButti K."/>
            <person name="Andreopoulos B."/>
            <person name="Lipzen A."/>
            <person name="Chen C."/>
            <person name="Yan M."/>
            <person name="Daum C."/>
            <person name="Ng V."/>
            <person name="Clum A."/>
            <person name="Steindorff A."/>
            <person name="Ohm R.A."/>
            <person name="Martin F."/>
            <person name="Silar P."/>
            <person name="Natvig D.O."/>
            <person name="Lalanne C."/>
            <person name="Gautier V."/>
            <person name="Ament-Velasquez S.L."/>
            <person name="Kruys A."/>
            <person name="Hutchinson M.I."/>
            <person name="Powell A.J."/>
            <person name="Barry K."/>
            <person name="Miller A.N."/>
            <person name="Grigoriev I.V."/>
            <person name="Debuchy R."/>
            <person name="Gladieux P."/>
            <person name="Hiltunen Thoren M."/>
            <person name="Johannesson H."/>
        </authorList>
    </citation>
    <scope>NUCLEOTIDE SEQUENCE</scope>
    <source>
        <strain evidence="2">CBS 118394</strain>
    </source>
</reference>
<feature type="compositionally biased region" description="Gly residues" evidence="1">
    <location>
        <begin position="1"/>
        <end position="20"/>
    </location>
</feature>